<gene>
    <name evidence="1" type="ORF">BJ508DRAFT_328901</name>
</gene>
<dbReference type="EMBL" id="ML119706">
    <property type="protein sequence ID" value="RPA78868.1"/>
    <property type="molecule type" value="Genomic_DNA"/>
</dbReference>
<protein>
    <submittedName>
        <fullName evidence="1">Uncharacterized protein</fullName>
    </submittedName>
</protein>
<accession>A0A3N4I2I0</accession>
<evidence type="ECO:0000313" key="1">
    <source>
        <dbReference type="EMBL" id="RPA78868.1"/>
    </source>
</evidence>
<name>A0A3N4I2I0_ASCIM</name>
<proteinExistence type="predicted"/>
<dbReference type="AlphaFoldDB" id="A0A3N4I2I0"/>
<reference evidence="1 2" key="1">
    <citation type="journal article" date="2018" name="Nat. Ecol. Evol.">
        <title>Pezizomycetes genomes reveal the molecular basis of ectomycorrhizal truffle lifestyle.</title>
        <authorList>
            <person name="Murat C."/>
            <person name="Payen T."/>
            <person name="Noel B."/>
            <person name="Kuo A."/>
            <person name="Morin E."/>
            <person name="Chen J."/>
            <person name="Kohler A."/>
            <person name="Krizsan K."/>
            <person name="Balestrini R."/>
            <person name="Da Silva C."/>
            <person name="Montanini B."/>
            <person name="Hainaut M."/>
            <person name="Levati E."/>
            <person name="Barry K.W."/>
            <person name="Belfiori B."/>
            <person name="Cichocki N."/>
            <person name="Clum A."/>
            <person name="Dockter R.B."/>
            <person name="Fauchery L."/>
            <person name="Guy J."/>
            <person name="Iotti M."/>
            <person name="Le Tacon F."/>
            <person name="Lindquist E.A."/>
            <person name="Lipzen A."/>
            <person name="Malagnac F."/>
            <person name="Mello A."/>
            <person name="Molinier V."/>
            <person name="Miyauchi S."/>
            <person name="Poulain J."/>
            <person name="Riccioni C."/>
            <person name="Rubini A."/>
            <person name="Sitrit Y."/>
            <person name="Splivallo R."/>
            <person name="Traeger S."/>
            <person name="Wang M."/>
            <person name="Zifcakova L."/>
            <person name="Wipf D."/>
            <person name="Zambonelli A."/>
            <person name="Paolocci F."/>
            <person name="Nowrousian M."/>
            <person name="Ottonello S."/>
            <person name="Baldrian P."/>
            <person name="Spatafora J.W."/>
            <person name="Henrissat B."/>
            <person name="Nagy L.G."/>
            <person name="Aury J.M."/>
            <person name="Wincker P."/>
            <person name="Grigoriev I.V."/>
            <person name="Bonfante P."/>
            <person name="Martin F.M."/>
        </authorList>
    </citation>
    <scope>NUCLEOTIDE SEQUENCE [LARGE SCALE GENOMIC DNA]</scope>
    <source>
        <strain evidence="1 2">RN42</strain>
    </source>
</reference>
<sequence>MGAVERGNYECLLYSDWLRSDGIVRQPLSMLTRQSPITFEAVLQDISQPLDLWRWRSDSKDQTEDVLNWNDDSVWISRDTAYDLSVQEPGVLGQQLKTIEDYNALWMACKVAYMTHIEWDEELIRNTYPEVFDMPEMPGRRLPDMGWKSDYDIDGLIGACLKAGLLVEDASMSS</sequence>
<evidence type="ECO:0000313" key="2">
    <source>
        <dbReference type="Proteomes" id="UP000275078"/>
    </source>
</evidence>
<organism evidence="1 2">
    <name type="scientific">Ascobolus immersus RN42</name>
    <dbReference type="NCBI Taxonomy" id="1160509"/>
    <lineage>
        <taxon>Eukaryota</taxon>
        <taxon>Fungi</taxon>
        <taxon>Dikarya</taxon>
        <taxon>Ascomycota</taxon>
        <taxon>Pezizomycotina</taxon>
        <taxon>Pezizomycetes</taxon>
        <taxon>Pezizales</taxon>
        <taxon>Ascobolaceae</taxon>
        <taxon>Ascobolus</taxon>
    </lineage>
</organism>
<dbReference type="Proteomes" id="UP000275078">
    <property type="component" value="Unassembled WGS sequence"/>
</dbReference>
<keyword evidence="2" id="KW-1185">Reference proteome</keyword>